<dbReference type="InterPro" id="IPR013658">
    <property type="entry name" value="SGL"/>
</dbReference>
<reference evidence="2 3" key="1">
    <citation type="submission" date="2021-06" db="EMBL/GenBank/DDBJ databases">
        <authorList>
            <person name="Jeong J.W."/>
        </authorList>
    </citation>
    <scope>NUCLEOTIDE SEQUENCE [LARGE SCALE GENOMIC DNA]</scope>
    <source>
        <strain evidence="2 3">MMS21-TAE1-1</strain>
    </source>
</reference>
<comment type="caution">
    <text evidence="2">The sequence shown here is derived from an EMBL/GenBank/DDBJ whole genome shotgun (WGS) entry which is preliminary data.</text>
</comment>
<sequence length="537" mass="55057">MNETTTRYGGHVVDELGVAPGWSWTHVAPPSSLVGANGLVFGPDGDLYVAEGHGSEISAIDTRDGSVRNISRSDDPIECPDDLAFDADGTMYVTEFALGRVSMRHPGGEISVLDADVPSANGVTTHGDRVFVDEFRPGGRIMELYPDGRERRVIAEGVDWPNGLAVGPDDHLYYPSVFAGELWKVGIDAGSPERVASGLSSPTAVKFSPEGELYASLAGGDVLRVDPRSGSTVVVASLPQGSDNLAFRRDGWLFVSNQLNGSIVGIDHDGASTVLISPGLVGPFGIDVAPDGTICAADALSYAVLSQDGVIDRPGSVSIPGFPGVLRSVTYLSDGRLALGTTAGGIAVYRPGSDAQFLAEGINGLMGIISTRDGEIIAAASESGEILRVDTTGVAVLATGLARPMGVAVTADGGVIVSESGSGQLRYFHPDGSSKLLLTGLGEPHGVAASGDDAYVIDRQTRELHHVALSGRIPSSVIAKNVPVGPAAGVGETIVAGLPGLAPGPWLPFADLAIAPDGSVVVGCDGSGGIIAVKREP</sequence>
<name>A0ABS6I2L0_9MICC</name>
<keyword evidence="3" id="KW-1185">Reference proteome</keyword>
<evidence type="ECO:0000313" key="2">
    <source>
        <dbReference type="EMBL" id="MBU8865615.1"/>
    </source>
</evidence>
<feature type="domain" description="SMP-30/Gluconolactonase/LRE-like region" evidence="1">
    <location>
        <begin position="35"/>
        <end position="239"/>
    </location>
</feature>
<protein>
    <submittedName>
        <fullName evidence="2">SMP-30/gluconolactonase/LRE family protein</fullName>
    </submittedName>
</protein>
<dbReference type="Proteomes" id="UP000824166">
    <property type="component" value="Unassembled WGS sequence"/>
</dbReference>
<proteinExistence type="predicted"/>
<evidence type="ECO:0000259" key="1">
    <source>
        <dbReference type="Pfam" id="PF08450"/>
    </source>
</evidence>
<dbReference type="PANTHER" id="PTHR40274">
    <property type="entry name" value="VIRGINIAMYCIN B LYASE"/>
    <property type="match status" value="1"/>
</dbReference>
<dbReference type="Pfam" id="PF08450">
    <property type="entry name" value="SGL"/>
    <property type="match status" value="1"/>
</dbReference>
<organism evidence="2 3">
    <name type="scientific">Paenarthrobacter aromaticivorans</name>
    <dbReference type="NCBI Taxonomy" id="2849150"/>
    <lineage>
        <taxon>Bacteria</taxon>
        <taxon>Bacillati</taxon>
        <taxon>Actinomycetota</taxon>
        <taxon>Actinomycetes</taxon>
        <taxon>Micrococcales</taxon>
        <taxon>Micrococcaceae</taxon>
        <taxon>Paenarthrobacter</taxon>
    </lineage>
</organism>
<gene>
    <name evidence="2" type="ORF">KSW38_04845</name>
</gene>
<evidence type="ECO:0000313" key="3">
    <source>
        <dbReference type="Proteomes" id="UP000824166"/>
    </source>
</evidence>
<dbReference type="PANTHER" id="PTHR40274:SF4">
    <property type="entry name" value="BLL1406 PROTEIN"/>
    <property type="match status" value="1"/>
</dbReference>
<dbReference type="EMBL" id="JAHOPC010000002">
    <property type="protein sequence ID" value="MBU8865615.1"/>
    <property type="molecule type" value="Genomic_DNA"/>
</dbReference>
<dbReference type="RefSeq" id="WP_216923331.1">
    <property type="nucleotide sequence ID" value="NZ_JAHOPC010000002.1"/>
</dbReference>
<dbReference type="InterPro" id="IPR051344">
    <property type="entry name" value="Vgb"/>
</dbReference>
<accession>A0ABS6I2L0</accession>